<feature type="transmembrane region" description="Helical" evidence="6">
    <location>
        <begin position="237"/>
        <end position="257"/>
    </location>
</feature>
<keyword evidence="2 6" id="KW-0813">Transport</keyword>
<evidence type="ECO:0000256" key="4">
    <source>
        <dbReference type="ARBA" id="ARBA00022989"/>
    </source>
</evidence>
<evidence type="ECO:0000259" key="7">
    <source>
        <dbReference type="PROSITE" id="PS50928"/>
    </source>
</evidence>
<evidence type="ECO:0000256" key="3">
    <source>
        <dbReference type="ARBA" id="ARBA00022692"/>
    </source>
</evidence>
<feature type="transmembrane region" description="Helical" evidence="6">
    <location>
        <begin position="40"/>
        <end position="60"/>
    </location>
</feature>
<dbReference type="GO" id="GO:0005886">
    <property type="term" value="C:plasma membrane"/>
    <property type="evidence" value="ECO:0007669"/>
    <property type="project" value="UniProtKB-SubCell"/>
</dbReference>
<feature type="transmembrane region" description="Helical" evidence="6">
    <location>
        <begin position="192"/>
        <end position="217"/>
    </location>
</feature>
<dbReference type="CDD" id="cd06261">
    <property type="entry name" value="TM_PBP2"/>
    <property type="match status" value="1"/>
</dbReference>
<feature type="transmembrane region" description="Helical" evidence="6">
    <location>
        <begin position="141"/>
        <end position="160"/>
    </location>
</feature>
<evidence type="ECO:0000256" key="6">
    <source>
        <dbReference type="RuleBase" id="RU363032"/>
    </source>
</evidence>
<dbReference type="InterPro" id="IPR000515">
    <property type="entry name" value="MetI-like"/>
</dbReference>
<evidence type="ECO:0000256" key="2">
    <source>
        <dbReference type="ARBA" id="ARBA00022448"/>
    </source>
</evidence>
<comment type="caution">
    <text evidence="8">The sequence shown here is derived from an EMBL/GenBank/DDBJ whole genome shotgun (WGS) entry which is preliminary data.</text>
</comment>
<dbReference type="PANTHER" id="PTHR30177:SF4">
    <property type="entry name" value="OSMOPROTECTANT IMPORT PERMEASE PROTEIN OSMW"/>
    <property type="match status" value="1"/>
</dbReference>
<dbReference type="GO" id="GO:0031460">
    <property type="term" value="P:glycine betaine transport"/>
    <property type="evidence" value="ECO:0007669"/>
    <property type="project" value="TreeGrafter"/>
</dbReference>
<comment type="similarity">
    <text evidence="6">Belongs to the binding-protein-dependent transport system permease family.</text>
</comment>
<keyword evidence="5 6" id="KW-0472">Membrane</keyword>
<dbReference type="FunFam" id="1.10.3720.10:FF:000001">
    <property type="entry name" value="Glycine betaine ABC transporter, permease"/>
    <property type="match status" value="1"/>
</dbReference>
<keyword evidence="3 6" id="KW-0812">Transmembrane</keyword>
<protein>
    <submittedName>
        <fullName evidence="8">Glycine betaine/carnitine/choline transport system permease protein OpuCB</fullName>
    </submittedName>
</protein>
<keyword evidence="4 6" id="KW-1133">Transmembrane helix</keyword>
<dbReference type="Pfam" id="PF00528">
    <property type="entry name" value="BPD_transp_1"/>
    <property type="match status" value="1"/>
</dbReference>
<accession>A0A3E2MPP1</accession>
<evidence type="ECO:0000313" key="8">
    <source>
        <dbReference type="EMBL" id="RFZ34019.1"/>
    </source>
</evidence>
<dbReference type="PANTHER" id="PTHR30177">
    <property type="entry name" value="GLYCINE BETAINE/L-PROLINE TRANSPORT SYSTEM PERMEASE PROTEIN PROW"/>
    <property type="match status" value="1"/>
</dbReference>
<evidence type="ECO:0000313" key="9">
    <source>
        <dbReference type="Proteomes" id="UP000257451"/>
    </source>
</evidence>
<feature type="transmembrane region" description="Helical" evidence="6">
    <location>
        <begin position="113"/>
        <end position="135"/>
    </location>
</feature>
<name>A0A3E2MPP1_MYCMR</name>
<reference evidence="8 9" key="1">
    <citation type="journal article" date="2018" name="Sci. Rep.">
        <title>Extensive genomic diversity among Mycobacterium marinum strains revealed by whole genome sequencing.</title>
        <authorList>
            <person name="Das S."/>
            <person name="Pettersson B.M."/>
            <person name="Behra P.R."/>
            <person name="Mallick A."/>
            <person name="Cheramie M."/>
            <person name="Ramesh M."/>
            <person name="Shirreff L."/>
            <person name="DuCote T."/>
            <person name="Dasgupta S."/>
            <person name="Ennis D.G."/>
            <person name="Kirsebom L.A."/>
        </authorList>
    </citation>
    <scope>NUCLEOTIDE SEQUENCE [LARGE SCALE GENOMIC DNA]</scope>
    <source>
        <strain evidence="8 9">Davis1</strain>
    </source>
</reference>
<evidence type="ECO:0000256" key="5">
    <source>
        <dbReference type="ARBA" id="ARBA00023136"/>
    </source>
</evidence>
<dbReference type="InterPro" id="IPR051204">
    <property type="entry name" value="ABC_transp_perm/SBD"/>
</dbReference>
<feature type="transmembrane region" description="Helical" evidence="6">
    <location>
        <begin position="80"/>
        <end position="101"/>
    </location>
</feature>
<proteinExistence type="inferred from homology"/>
<evidence type="ECO:0000256" key="1">
    <source>
        <dbReference type="ARBA" id="ARBA00004141"/>
    </source>
</evidence>
<dbReference type="PROSITE" id="PS50928">
    <property type="entry name" value="ABC_TM1"/>
    <property type="match status" value="1"/>
</dbReference>
<dbReference type="GO" id="GO:0055085">
    <property type="term" value="P:transmembrane transport"/>
    <property type="evidence" value="ECO:0007669"/>
    <property type="project" value="InterPro"/>
</dbReference>
<dbReference type="Proteomes" id="UP000257451">
    <property type="component" value="Unassembled WGS sequence"/>
</dbReference>
<dbReference type="EMBL" id="PEDF01000185">
    <property type="protein sequence ID" value="RFZ34019.1"/>
    <property type="molecule type" value="Genomic_DNA"/>
</dbReference>
<comment type="subcellular location">
    <subcellularLocation>
        <location evidence="6">Cell membrane</location>
        <topology evidence="6">Multi-pass membrane protein</topology>
    </subcellularLocation>
    <subcellularLocation>
        <location evidence="1">Membrane</location>
        <topology evidence="1">Multi-pass membrane protein</topology>
    </subcellularLocation>
</comment>
<sequence precursor="true">MSVAGSDINVEGAVKGGAEGQPTAPTTPGRPSVGRWALQPLTCAFAVAGALAYVTVADVSESERRSLSVSHLLQLLREHLVISLSATVLTCVVAIPVGIALTRGPMRRYSKPIITVAGFGQAAPAIGLIALGAVVFGIGQLGAIVALTVYGAMPIIANTVTGLDGVDRRIVEAARGMGLSAFSTLRRVELPLSLPVIVAGVRTALVLIVGTAALASFTGGGGLGQLITTGIKLQQPVTLIVGAILVAALALFIDWLARLIEMVAAPRGL</sequence>
<dbReference type="SUPFAM" id="SSF161098">
    <property type="entry name" value="MetI-like"/>
    <property type="match status" value="1"/>
</dbReference>
<dbReference type="AlphaFoldDB" id="A0A3E2MPP1"/>
<gene>
    <name evidence="8" type="primary">opuCB</name>
    <name evidence="8" type="ORF">DAVIS_04848</name>
</gene>
<organism evidence="8 9">
    <name type="scientific">Mycobacterium marinum</name>
    <dbReference type="NCBI Taxonomy" id="1781"/>
    <lineage>
        <taxon>Bacteria</taxon>
        <taxon>Bacillati</taxon>
        <taxon>Actinomycetota</taxon>
        <taxon>Actinomycetes</taxon>
        <taxon>Mycobacteriales</taxon>
        <taxon>Mycobacteriaceae</taxon>
        <taxon>Mycobacterium</taxon>
        <taxon>Mycobacterium ulcerans group</taxon>
    </lineage>
</organism>
<feature type="domain" description="ABC transmembrane type-1" evidence="7">
    <location>
        <begin position="76"/>
        <end position="257"/>
    </location>
</feature>
<dbReference type="Gene3D" id="1.10.3720.10">
    <property type="entry name" value="MetI-like"/>
    <property type="match status" value="1"/>
</dbReference>
<dbReference type="InterPro" id="IPR035906">
    <property type="entry name" value="MetI-like_sf"/>
</dbReference>